<feature type="region of interest" description="Disordered" evidence="1">
    <location>
        <begin position="79"/>
        <end position="117"/>
    </location>
</feature>
<gene>
    <name evidence="2" type="ORF">ACOF00016_LOCUS11041</name>
</gene>
<dbReference type="AlphaFoldDB" id="A0A7S3P7Z1"/>
<protein>
    <submittedName>
        <fullName evidence="2">Uncharacterized protein</fullName>
    </submittedName>
</protein>
<evidence type="ECO:0000256" key="1">
    <source>
        <dbReference type="SAM" id="MobiDB-lite"/>
    </source>
</evidence>
<organism evidence="2">
    <name type="scientific">Amphora coffeiformis</name>
    <dbReference type="NCBI Taxonomy" id="265554"/>
    <lineage>
        <taxon>Eukaryota</taxon>
        <taxon>Sar</taxon>
        <taxon>Stramenopiles</taxon>
        <taxon>Ochrophyta</taxon>
        <taxon>Bacillariophyta</taxon>
        <taxon>Bacillariophyceae</taxon>
        <taxon>Bacillariophycidae</taxon>
        <taxon>Thalassiophysales</taxon>
        <taxon>Catenulaceae</taxon>
        <taxon>Amphora</taxon>
    </lineage>
</organism>
<name>A0A7S3P7Z1_9STRA</name>
<reference evidence="2" key="1">
    <citation type="submission" date="2021-01" db="EMBL/GenBank/DDBJ databases">
        <authorList>
            <person name="Corre E."/>
            <person name="Pelletier E."/>
            <person name="Niang G."/>
            <person name="Scheremetjew M."/>
            <person name="Finn R."/>
            <person name="Kale V."/>
            <person name="Holt S."/>
            <person name="Cochrane G."/>
            <person name="Meng A."/>
            <person name="Brown T."/>
            <person name="Cohen L."/>
        </authorList>
    </citation>
    <scope>NUCLEOTIDE SEQUENCE</scope>
    <source>
        <strain evidence="2">CCMP127</strain>
    </source>
</reference>
<proteinExistence type="predicted"/>
<accession>A0A7S3P7Z1</accession>
<feature type="compositionally biased region" description="Basic and acidic residues" evidence="1">
    <location>
        <begin position="103"/>
        <end position="117"/>
    </location>
</feature>
<sequence length="117" mass="13605">MTLMDSDIAEQIRTMVRKSDAVDLGDDESDPHILSIFQERFMRPLILQCVHRRYEGIGGSLPADDNIWKSYMENGMLPNFEQPLEPWKPTMPYKRPRRTKAQVAEDRARDGRDVQNA</sequence>
<dbReference type="EMBL" id="HBIM01013675">
    <property type="protein sequence ID" value="CAE0413798.1"/>
    <property type="molecule type" value="Transcribed_RNA"/>
</dbReference>
<evidence type="ECO:0000313" key="2">
    <source>
        <dbReference type="EMBL" id="CAE0413798.1"/>
    </source>
</evidence>